<evidence type="ECO:0000313" key="3">
    <source>
        <dbReference type="Proteomes" id="UP000663570"/>
    </source>
</evidence>
<name>A0ABX7M5K5_9RHOO</name>
<proteinExistence type="predicted"/>
<dbReference type="InterPro" id="IPR023614">
    <property type="entry name" value="Porin_dom_sf"/>
</dbReference>
<gene>
    <name evidence="2" type="ORF">JY500_18675</name>
</gene>
<dbReference type="RefSeq" id="WP_206254135.1">
    <property type="nucleotide sequence ID" value="NZ_CP071060.1"/>
</dbReference>
<keyword evidence="3" id="KW-1185">Reference proteome</keyword>
<evidence type="ECO:0000313" key="2">
    <source>
        <dbReference type="EMBL" id="QSI76458.1"/>
    </source>
</evidence>
<protein>
    <recommendedName>
        <fullName evidence="4">Porin</fullName>
    </recommendedName>
</protein>
<dbReference type="EMBL" id="CP071060">
    <property type="protein sequence ID" value="QSI76458.1"/>
    <property type="molecule type" value="Genomic_DNA"/>
</dbReference>
<dbReference type="Gene3D" id="2.40.160.10">
    <property type="entry name" value="Porin"/>
    <property type="match status" value="1"/>
</dbReference>
<dbReference type="SUPFAM" id="SSF56935">
    <property type="entry name" value="Porins"/>
    <property type="match status" value="1"/>
</dbReference>
<evidence type="ECO:0000256" key="1">
    <source>
        <dbReference type="SAM" id="SignalP"/>
    </source>
</evidence>
<sequence>MHRSPRGRITLAVSAALAGLAAHGASASDWGELRIDGYATLAATRADTDGLADFRAAQFQSVGSGRTRDWDFANDSNFALQLTWDTPLPTWRVVAQVIAANDTYDDIKPRVDWLYAGWAPRDDILLRLGRYPMPSGMQSETRWVGNSRLEVRAPLSVYFPMPLTSLDGADLNLTSNCGGARVRSRLTYGTSKVNLQSRIGDAAVTVRDLVSLSFDASQGPWRGYIGAFHADVKNVSPVSSQLNAVLTQVSASYPPAGMLAFNYNTGYNSTWQFDFGLEYQDAPWTARAEAIYRKSPTKLVAQQFDWYASAGYAIGRFTPFLAAAQITFDDNYGPEPVPTAPPAAVAAVRAYNASLTTLESTILSAGIRWDLDRGFVLKAQYDNHTLDGAKSRGVFANAQPGFDGRNTAIHVFTLALDYQF</sequence>
<feature type="signal peptide" evidence="1">
    <location>
        <begin position="1"/>
        <end position="27"/>
    </location>
</feature>
<dbReference type="Proteomes" id="UP000663570">
    <property type="component" value="Chromosome"/>
</dbReference>
<keyword evidence="1" id="KW-0732">Signal</keyword>
<evidence type="ECO:0008006" key="4">
    <source>
        <dbReference type="Google" id="ProtNLM"/>
    </source>
</evidence>
<feature type="chain" id="PRO_5046012605" description="Porin" evidence="1">
    <location>
        <begin position="28"/>
        <end position="420"/>
    </location>
</feature>
<reference evidence="2 3" key="1">
    <citation type="submission" date="2021-02" db="EMBL/GenBank/DDBJ databases">
        <title>Niveibacterium changnyeongensis HC41.</title>
        <authorList>
            <person name="Kang M."/>
        </authorList>
    </citation>
    <scope>NUCLEOTIDE SEQUENCE [LARGE SCALE GENOMIC DNA]</scope>
    <source>
        <strain evidence="2 3">HC41</strain>
    </source>
</reference>
<accession>A0ABX7M5K5</accession>
<organism evidence="2 3">
    <name type="scientific">Niveibacterium microcysteis</name>
    <dbReference type="NCBI Taxonomy" id="2811415"/>
    <lineage>
        <taxon>Bacteria</taxon>
        <taxon>Pseudomonadati</taxon>
        <taxon>Pseudomonadota</taxon>
        <taxon>Betaproteobacteria</taxon>
        <taxon>Rhodocyclales</taxon>
        <taxon>Rhodocyclaceae</taxon>
        <taxon>Niveibacterium</taxon>
    </lineage>
</organism>